<keyword evidence="7 9" id="KW-0418">Kinase</keyword>
<dbReference type="GO" id="GO:0005524">
    <property type="term" value="F:ATP binding"/>
    <property type="evidence" value="ECO:0007669"/>
    <property type="project" value="UniProtKB-UniRule"/>
</dbReference>
<dbReference type="NCBIfam" id="NF002879">
    <property type="entry name" value="PRK03333.1"/>
    <property type="match status" value="1"/>
</dbReference>
<keyword evidence="6 7" id="KW-0173">Coenzyme A biosynthesis</keyword>
<dbReference type="PANTHER" id="PTHR10695">
    <property type="entry name" value="DEPHOSPHO-COA KINASE-RELATED"/>
    <property type="match status" value="1"/>
</dbReference>
<dbReference type="HAMAP" id="MF_00376">
    <property type="entry name" value="Dephospho_CoA_kinase"/>
    <property type="match status" value="1"/>
</dbReference>
<dbReference type="SUPFAM" id="SSF81301">
    <property type="entry name" value="Nucleotidyltransferase"/>
    <property type="match status" value="1"/>
</dbReference>
<keyword evidence="4 7" id="KW-0547">Nucleotide-binding</keyword>
<dbReference type="InterPro" id="IPR007344">
    <property type="entry name" value="GrpB/CoaE"/>
</dbReference>
<dbReference type="OrthoDB" id="9812943at2"/>
<evidence type="ECO:0000256" key="5">
    <source>
        <dbReference type="ARBA" id="ARBA00022840"/>
    </source>
</evidence>
<dbReference type="PROSITE" id="PS51219">
    <property type="entry name" value="DPCK"/>
    <property type="match status" value="1"/>
</dbReference>
<dbReference type="eggNOG" id="COG0237">
    <property type="taxonomic scope" value="Bacteria"/>
</dbReference>
<proteinExistence type="inferred from homology"/>
<feature type="binding site" evidence="7">
    <location>
        <begin position="24"/>
        <end position="29"/>
    </location>
    <ligand>
        <name>ATP</name>
        <dbReference type="ChEBI" id="CHEBI:30616"/>
    </ligand>
</feature>
<comment type="function">
    <text evidence="7">Catalyzes the phosphorylation of the 3'-hydroxyl group of dephosphocoenzyme A to form coenzyme A.</text>
</comment>
<gene>
    <name evidence="7 9" type="primary">coaE</name>
    <name evidence="9" type="ORF">RHRU231_100001</name>
</gene>
<keyword evidence="5 7" id="KW-0067">ATP-binding</keyword>
<dbReference type="InterPro" id="IPR001977">
    <property type="entry name" value="Depp_CoAkinase"/>
</dbReference>
<keyword evidence="3 7" id="KW-0963">Cytoplasm</keyword>
<dbReference type="Gene3D" id="3.30.460.10">
    <property type="entry name" value="Beta Polymerase, domain 2"/>
    <property type="match status" value="1"/>
</dbReference>
<accession>A0A098BDP4</accession>
<organism evidence="9 10">
    <name type="scientific">Rhodococcus ruber</name>
    <dbReference type="NCBI Taxonomy" id="1830"/>
    <lineage>
        <taxon>Bacteria</taxon>
        <taxon>Bacillati</taxon>
        <taxon>Actinomycetota</taxon>
        <taxon>Actinomycetes</taxon>
        <taxon>Mycobacteriales</taxon>
        <taxon>Nocardiaceae</taxon>
        <taxon>Rhodococcus</taxon>
    </lineage>
</organism>
<dbReference type="CDD" id="cd02022">
    <property type="entry name" value="DPCK"/>
    <property type="match status" value="1"/>
</dbReference>
<comment type="similarity">
    <text evidence="2">In the C-terminal section; belongs to the UPF0157 (GrpB) family.</text>
</comment>
<reference evidence="9 10" key="1">
    <citation type="journal article" date="2014" name="Genome Announc.">
        <title>Draft Genome Sequence of Propane- and Butane-Oxidizing Actinobacterium Rhodococcus ruber IEGM 231.</title>
        <authorList>
            <person name="Ivshina I.B."/>
            <person name="Kuyukina M.S."/>
            <person name="Krivoruchko A.V."/>
            <person name="Barbe V."/>
            <person name="Fischer C."/>
        </authorList>
    </citation>
    <scope>NUCLEOTIDE SEQUENCE [LARGE SCALE GENOMIC DNA]</scope>
</reference>
<evidence type="ECO:0000256" key="2">
    <source>
        <dbReference type="ARBA" id="ARBA00011058"/>
    </source>
</evidence>
<name>A0A098BDP4_9NOCA</name>
<evidence type="ECO:0000256" key="7">
    <source>
        <dbReference type="HAMAP-Rule" id="MF_00376"/>
    </source>
</evidence>
<dbReference type="UniPathway" id="UPA00241">
    <property type="reaction ID" value="UER00356"/>
</dbReference>
<evidence type="ECO:0000256" key="3">
    <source>
        <dbReference type="ARBA" id="ARBA00022490"/>
    </source>
</evidence>
<comment type="pathway">
    <text evidence="7">Cofactor biosynthesis; coenzyme A biosynthesis; CoA from (R)-pantothenate: step 5/5.</text>
</comment>
<evidence type="ECO:0000256" key="6">
    <source>
        <dbReference type="ARBA" id="ARBA00022993"/>
    </source>
</evidence>
<dbReference type="SUPFAM" id="SSF52540">
    <property type="entry name" value="P-loop containing nucleoside triphosphate hydrolases"/>
    <property type="match status" value="1"/>
</dbReference>
<dbReference type="InterPro" id="IPR043519">
    <property type="entry name" value="NT_sf"/>
</dbReference>
<comment type="subcellular location">
    <subcellularLocation>
        <location evidence="7">Cytoplasm</location>
    </subcellularLocation>
</comment>
<dbReference type="Proteomes" id="UP000042997">
    <property type="component" value="Unassembled WGS sequence"/>
</dbReference>
<dbReference type="GO" id="GO:0005737">
    <property type="term" value="C:cytoplasm"/>
    <property type="evidence" value="ECO:0007669"/>
    <property type="project" value="UniProtKB-SubCell"/>
</dbReference>
<dbReference type="AlphaFoldDB" id="A0A098BDP4"/>
<dbReference type="Pfam" id="PF04229">
    <property type="entry name" value="GrpB"/>
    <property type="match status" value="1"/>
</dbReference>
<dbReference type="PANTHER" id="PTHR10695:SF46">
    <property type="entry name" value="BIFUNCTIONAL COENZYME A SYNTHASE-RELATED"/>
    <property type="match status" value="1"/>
</dbReference>
<evidence type="ECO:0000256" key="8">
    <source>
        <dbReference type="NCBIfam" id="TIGR00152"/>
    </source>
</evidence>
<dbReference type="InterPro" id="IPR027417">
    <property type="entry name" value="P-loop_NTPase"/>
</dbReference>
<dbReference type="NCBIfam" id="TIGR00152">
    <property type="entry name" value="dephospho-CoA kinase"/>
    <property type="match status" value="1"/>
</dbReference>
<sequence length="418" mass="44268">MSRRRAGDATLVGVLRLGLTGGIGAGKSTVSHELVALGAVLVDADTIAREVVAPGTEGLAELAAAFGEDILLPDGSLNRPALAAKAFASDEARAVLNAITHPRVGARTAELVAAAPADAVVVQDIPLLVEGGMAPAFHLVAVVHTDADERLRRLVELRAMPEDDARARIAAQATDEQRRAAADVWLDNNGERDVLAAAVRRLWTERLVPFEANLRGRVPVRPAPVLVDPNPDWHRQAQRLIARLALAAGGRALRIDHIGSTAVPGLAAVDVLDLQITVPDLAAAEALDDALAGAGFPRIAHVDHDEPQPSYGAGGETDPAVWGMRLHGSADPGRPAYVHLRVQGWPGQQFALLLRDWLRADSDAATEYAEIKRAAARDAAARHDPAEAAAVYAEEKAPWFDGASTRAREWAEQTGWSA</sequence>
<comment type="similarity">
    <text evidence="7">Belongs to the CoaE family.</text>
</comment>
<dbReference type="GO" id="GO:0015937">
    <property type="term" value="P:coenzyme A biosynthetic process"/>
    <property type="evidence" value="ECO:0007669"/>
    <property type="project" value="UniProtKB-UniRule"/>
</dbReference>
<comment type="catalytic activity">
    <reaction evidence="7">
        <text>3'-dephospho-CoA + ATP = ADP + CoA + H(+)</text>
        <dbReference type="Rhea" id="RHEA:18245"/>
        <dbReference type="ChEBI" id="CHEBI:15378"/>
        <dbReference type="ChEBI" id="CHEBI:30616"/>
        <dbReference type="ChEBI" id="CHEBI:57287"/>
        <dbReference type="ChEBI" id="CHEBI:57328"/>
        <dbReference type="ChEBI" id="CHEBI:456216"/>
        <dbReference type="EC" id="2.7.1.24"/>
    </reaction>
</comment>
<dbReference type="EC" id="2.7.1.24" evidence="7 8"/>
<keyword evidence="7 9" id="KW-0808">Transferase</keyword>
<dbReference type="EMBL" id="CCSD01000002">
    <property type="protein sequence ID" value="CDZ86813.1"/>
    <property type="molecule type" value="Genomic_DNA"/>
</dbReference>
<dbReference type="Gene3D" id="3.40.50.300">
    <property type="entry name" value="P-loop containing nucleotide triphosphate hydrolases"/>
    <property type="match status" value="1"/>
</dbReference>
<dbReference type="SMR" id="A0A098BDP4"/>
<evidence type="ECO:0000256" key="4">
    <source>
        <dbReference type="ARBA" id="ARBA00022741"/>
    </source>
</evidence>
<evidence type="ECO:0000313" key="10">
    <source>
        <dbReference type="Proteomes" id="UP000042997"/>
    </source>
</evidence>
<evidence type="ECO:0000256" key="1">
    <source>
        <dbReference type="ARBA" id="ARBA00008826"/>
    </source>
</evidence>
<dbReference type="Pfam" id="PF01121">
    <property type="entry name" value="CoaE"/>
    <property type="match status" value="1"/>
</dbReference>
<dbReference type="GO" id="GO:0004140">
    <property type="term" value="F:dephospho-CoA kinase activity"/>
    <property type="evidence" value="ECO:0007669"/>
    <property type="project" value="UniProtKB-UniRule"/>
</dbReference>
<protein>
    <recommendedName>
        <fullName evidence="7 8">Dephospho-CoA kinase</fullName>
        <ecNumber evidence="7 8">2.7.1.24</ecNumber>
    </recommendedName>
    <alternativeName>
        <fullName evidence="7">Dephosphocoenzyme A kinase</fullName>
    </alternativeName>
</protein>
<comment type="similarity">
    <text evidence="1">In the N-terminal section; belongs to the CoaE family.</text>
</comment>
<evidence type="ECO:0000313" key="9">
    <source>
        <dbReference type="EMBL" id="CDZ86813.1"/>
    </source>
</evidence>